<accession>C7HT20</accession>
<dbReference type="InterPro" id="IPR039420">
    <property type="entry name" value="WalR-like"/>
</dbReference>
<keyword evidence="5" id="KW-0804">Transcription</keyword>
<dbReference type="SUPFAM" id="SSF52172">
    <property type="entry name" value="CheY-like"/>
    <property type="match status" value="1"/>
</dbReference>
<dbReference type="eggNOG" id="COG0745">
    <property type="taxonomic scope" value="Bacteria"/>
</dbReference>
<keyword evidence="11" id="KW-1185">Reference proteome</keyword>
<dbReference type="Proteomes" id="UP000003821">
    <property type="component" value="Unassembled WGS sequence"/>
</dbReference>
<evidence type="ECO:0000256" key="7">
    <source>
        <dbReference type="PROSITE-ProRule" id="PRU01091"/>
    </source>
</evidence>
<dbReference type="GO" id="GO:0000156">
    <property type="term" value="F:phosphorelay response regulator activity"/>
    <property type="evidence" value="ECO:0007669"/>
    <property type="project" value="TreeGrafter"/>
</dbReference>
<comment type="caution">
    <text evidence="10">The sequence shown here is derived from an EMBL/GenBank/DDBJ whole genome shotgun (WGS) entry which is preliminary data.</text>
</comment>
<dbReference type="HOGENOM" id="CLU_000445_30_4_9"/>
<evidence type="ECO:0000313" key="11">
    <source>
        <dbReference type="Proteomes" id="UP000003821"/>
    </source>
</evidence>
<dbReference type="Pfam" id="PF00072">
    <property type="entry name" value="Response_reg"/>
    <property type="match status" value="1"/>
</dbReference>
<evidence type="ECO:0000259" key="8">
    <source>
        <dbReference type="PROSITE" id="PS50110"/>
    </source>
</evidence>
<dbReference type="Gene3D" id="6.10.250.690">
    <property type="match status" value="1"/>
</dbReference>
<dbReference type="GO" id="GO:0000976">
    <property type="term" value="F:transcription cis-regulatory region binding"/>
    <property type="evidence" value="ECO:0007669"/>
    <property type="project" value="TreeGrafter"/>
</dbReference>
<keyword evidence="4 7" id="KW-0238">DNA-binding</keyword>
<sequence>MRVRGRLLKKNIVIVDDDERLADLMRIYLENANYNVVTFLSPVNALEYLIDNIPDILLLDIMMPEIDGIEMLIKLRDKYKYPIILVSARNTNLDVIDGLGKGADDYLKKPFDPSELVARVNAMIRRNEEYSKNSNYTIIYYKDLEIDMDKQMVFKNDKKLDLTQSEYKILKELIKCKGKIISTENLFKLISGDDYYNRECNSVAVHIRNLRLKLNDSFDNHKYIKTSWGVGYYVD</sequence>
<feature type="domain" description="Response regulatory" evidence="8">
    <location>
        <begin position="11"/>
        <end position="124"/>
    </location>
</feature>
<dbReference type="InterPro" id="IPR001789">
    <property type="entry name" value="Sig_transdc_resp-reg_receiver"/>
</dbReference>
<dbReference type="PROSITE" id="PS50110">
    <property type="entry name" value="RESPONSE_REGULATORY"/>
    <property type="match status" value="1"/>
</dbReference>
<dbReference type="Gene3D" id="3.40.50.2300">
    <property type="match status" value="1"/>
</dbReference>
<evidence type="ECO:0000259" key="9">
    <source>
        <dbReference type="PROSITE" id="PS51755"/>
    </source>
</evidence>
<dbReference type="CDD" id="cd00383">
    <property type="entry name" value="trans_reg_C"/>
    <property type="match status" value="1"/>
</dbReference>
<dbReference type="SMART" id="SM00862">
    <property type="entry name" value="Trans_reg_C"/>
    <property type="match status" value="1"/>
</dbReference>
<evidence type="ECO:0000313" key="10">
    <source>
        <dbReference type="EMBL" id="EEU13286.1"/>
    </source>
</evidence>
<dbReference type="InterPro" id="IPR001867">
    <property type="entry name" value="OmpR/PhoB-type_DNA-bd"/>
</dbReference>
<reference evidence="10 11" key="1">
    <citation type="submission" date="2009-08" db="EMBL/GenBank/DDBJ databases">
        <authorList>
            <person name="Muzny D."/>
            <person name="Qin X."/>
            <person name="Deng J."/>
            <person name="Jiang H."/>
            <person name="Liu Y."/>
            <person name="Qu J."/>
            <person name="Song X.-Z."/>
            <person name="Zhang L."/>
            <person name="Thornton R."/>
            <person name="Coyle M."/>
            <person name="Francisco L."/>
            <person name="Jackson L."/>
            <person name="Javaid M."/>
            <person name="Korchina V."/>
            <person name="Kovar C."/>
            <person name="Mata R."/>
            <person name="Mathew T."/>
            <person name="Ngo R."/>
            <person name="Nguyen L."/>
            <person name="Nguyen N."/>
            <person name="Okwuonu G."/>
            <person name="Ongeri F."/>
            <person name="Pham C."/>
            <person name="Simmons D."/>
            <person name="Wilczek-Boney K."/>
            <person name="Hale W."/>
            <person name="Jakkamsetti A."/>
            <person name="Pham P."/>
            <person name="Ruth R."/>
            <person name="San Lucas F."/>
            <person name="Warren J."/>
            <person name="Zhang J."/>
            <person name="Zhao Z."/>
            <person name="Zhou C."/>
            <person name="Zhu D."/>
            <person name="Lee S."/>
            <person name="Bess C."/>
            <person name="Blankenburg K."/>
            <person name="Forbes L."/>
            <person name="Fu Q."/>
            <person name="Gubbala S."/>
            <person name="Hirani K."/>
            <person name="Jayaseelan J.C."/>
            <person name="Lara F."/>
            <person name="Munidasa M."/>
            <person name="Palculict T."/>
            <person name="Patil S."/>
            <person name="Pu L.-L."/>
            <person name="Saada N."/>
            <person name="Tang L."/>
            <person name="Weissenberger G."/>
            <person name="Zhu Y."/>
            <person name="Hemphill L."/>
            <person name="Shang Y."/>
            <person name="Youmans B."/>
            <person name="Ayvaz T."/>
            <person name="Ross M."/>
            <person name="Santibanez J."/>
            <person name="Aqrawi P."/>
            <person name="Gross S."/>
            <person name="Joshi V."/>
            <person name="Fowler G."/>
            <person name="Nazareth L."/>
            <person name="Reid J."/>
            <person name="Worley K."/>
            <person name="Petrosino J."/>
            <person name="Highlander S."/>
            <person name="Gibbs R."/>
            <person name="Gibbs R."/>
        </authorList>
    </citation>
    <scope>NUCLEOTIDE SEQUENCE [LARGE SCALE GENOMIC DNA]</scope>
    <source>
        <strain evidence="10 11">ATCC 51170</strain>
    </source>
</reference>
<dbReference type="PANTHER" id="PTHR48111">
    <property type="entry name" value="REGULATOR OF RPOS"/>
    <property type="match status" value="1"/>
</dbReference>
<evidence type="ECO:0000256" key="2">
    <source>
        <dbReference type="ARBA" id="ARBA00023012"/>
    </source>
</evidence>
<keyword evidence="1 6" id="KW-0597">Phosphoprotein</keyword>
<proteinExistence type="predicted"/>
<evidence type="ECO:0000256" key="1">
    <source>
        <dbReference type="ARBA" id="ARBA00022553"/>
    </source>
</evidence>
<evidence type="ECO:0000256" key="5">
    <source>
        <dbReference type="ARBA" id="ARBA00023163"/>
    </source>
</evidence>
<keyword evidence="3" id="KW-0805">Transcription regulation</keyword>
<dbReference type="Pfam" id="PF00486">
    <property type="entry name" value="Trans_reg_C"/>
    <property type="match status" value="1"/>
</dbReference>
<organism evidence="10 11">
    <name type="scientific">Anaerococcus vaginalis ATCC 51170</name>
    <dbReference type="NCBI Taxonomy" id="655811"/>
    <lineage>
        <taxon>Bacteria</taxon>
        <taxon>Bacillati</taxon>
        <taxon>Bacillota</taxon>
        <taxon>Tissierellia</taxon>
        <taxon>Tissierellales</taxon>
        <taxon>Peptoniphilaceae</taxon>
        <taxon>Anaerococcus</taxon>
    </lineage>
</organism>
<dbReference type="SMART" id="SM00448">
    <property type="entry name" value="REC"/>
    <property type="match status" value="1"/>
</dbReference>
<dbReference type="InterPro" id="IPR011006">
    <property type="entry name" value="CheY-like_superfamily"/>
</dbReference>
<evidence type="ECO:0000256" key="6">
    <source>
        <dbReference type="PROSITE-ProRule" id="PRU00169"/>
    </source>
</evidence>
<dbReference type="InterPro" id="IPR036388">
    <property type="entry name" value="WH-like_DNA-bd_sf"/>
</dbReference>
<gene>
    <name evidence="10" type="primary">vanR</name>
    <name evidence="10" type="ORF">HMPREF0078_0421</name>
</gene>
<evidence type="ECO:0000256" key="3">
    <source>
        <dbReference type="ARBA" id="ARBA00023015"/>
    </source>
</evidence>
<evidence type="ECO:0000256" key="4">
    <source>
        <dbReference type="ARBA" id="ARBA00023125"/>
    </source>
</evidence>
<dbReference type="GO" id="GO:0006355">
    <property type="term" value="P:regulation of DNA-templated transcription"/>
    <property type="evidence" value="ECO:0007669"/>
    <property type="project" value="InterPro"/>
</dbReference>
<feature type="DNA-binding region" description="OmpR/PhoB-type" evidence="7">
    <location>
        <begin position="136"/>
        <end position="235"/>
    </location>
</feature>
<protein>
    <submittedName>
        <fullName evidence="10">Response regulator receiver domain protein</fullName>
    </submittedName>
</protein>
<dbReference type="EMBL" id="ACXU01000005">
    <property type="protein sequence ID" value="EEU13286.1"/>
    <property type="molecule type" value="Genomic_DNA"/>
</dbReference>
<dbReference type="GO" id="GO:0005829">
    <property type="term" value="C:cytosol"/>
    <property type="evidence" value="ECO:0007669"/>
    <property type="project" value="TreeGrafter"/>
</dbReference>
<dbReference type="Gene3D" id="1.10.10.10">
    <property type="entry name" value="Winged helix-like DNA-binding domain superfamily/Winged helix DNA-binding domain"/>
    <property type="match status" value="1"/>
</dbReference>
<name>C7HT20_9FIRM</name>
<feature type="domain" description="OmpR/PhoB-type" evidence="9">
    <location>
        <begin position="136"/>
        <end position="235"/>
    </location>
</feature>
<feature type="modified residue" description="4-aspartylphosphate" evidence="6">
    <location>
        <position position="60"/>
    </location>
</feature>
<keyword evidence="2" id="KW-0902">Two-component regulatory system</keyword>
<dbReference type="AlphaFoldDB" id="C7HT20"/>
<dbReference type="GO" id="GO:0032993">
    <property type="term" value="C:protein-DNA complex"/>
    <property type="evidence" value="ECO:0007669"/>
    <property type="project" value="TreeGrafter"/>
</dbReference>
<dbReference type="PANTHER" id="PTHR48111:SF40">
    <property type="entry name" value="PHOSPHATE REGULON TRANSCRIPTIONAL REGULATORY PROTEIN PHOB"/>
    <property type="match status" value="1"/>
</dbReference>
<dbReference type="PROSITE" id="PS51755">
    <property type="entry name" value="OMPR_PHOB"/>
    <property type="match status" value="1"/>
</dbReference>